<evidence type="ECO:0000256" key="3">
    <source>
        <dbReference type="ARBA" id="ARBA00022801"/>
    </source>
</evidence>
<gene>
    <name evidence="5" type="ORF">CSA56_07020</name>
</gene>
<dbReference type="PANTHER" id="PTHR39181:SF1">
    <property type="entry name" value="TYROSINE-PROTEIN PHOSPHATASE YWQE"/>
    <property type="match status" value="1"/>
</dbReference>
<proteinExistence type="inferred from homology"/>
<dbReference type="AlphaFoldDB" id="A0A2G6KGD6"/>
<comment type="similarity">
    <text evidence="1">Belongs to the metallo-dependent hydrolases superfamily. CpsB/CapC family.</text>
</comment>
<dbReference type="EC" id="3.1.3.48" evidence="2"/>
<reference evidence="5 6" key="1">
    <citation type="submission" date="2017-10" db="EMBL/GenBank/DDBJ databases">
        <title>Novel microbial diversity and functional potential in the marine mammal oral microbiome.</title>
        <authorList>
            <person name="Dudek N.K."/>
            <person name="Sun C.L."/>
            <person name="Burstein D."/>
            <person name="Kantor R.S."/>
            <person name="Aliaga Goltsman D.S."/>
            <person name="Bik E.M."/>
            <person name="Thomas B.C."/>
            <person name="Banfield J.F."/>
            <person name="Relman D.A."/>
        </authorList>
    </citation>
    <scope>NUCLEOTIDE SEQUENCE [LARGE SCALE GENOMIC DNA]</scope>
    <source>
        <strain evidence="5">DOLJORAL78_47_16</strain>
    </source>
</reference>
<dbReference type="GO" id="GO:0030145">
    <property type="term" value="F:manganese ion binding"/>
    <property type="evidence" value="ECO:0007669"/>
    <property type="project" value="InterPro"/>
</dbReference>
<comment type="caution">
    <text evidence="5">The sequence shown here is derived from an EMBL/GenBank/DDBJ whole genome shotgun (WGS) entry which is preliminary data.</text>
</comment>
<evidence type="ECO:0000256" key="4">
    <source>
        <dbReference type="ARBA" id="ARBA00051722"/>
    </source>
</evidence>
<evidence type="ECO:0000313" key="5">
    <source>
        <dbReference type="EMBL" id="PIE34717.1"/>
    </source>
</evidence>
<dbReference type="EMBL" id="PDSK01000078">
    <property type="protein sequence ID" value="PIE34717.1"/>
    <property type="molecule type" value="Genomic_DNA"/>
</dbReference>
<accession>A0A2G6KGD6</accession>
<comment type="catalytic activity">
    <reaction evidence="4">
        <text>O-phospho-L-tyrosyl-[protein] + H2O = L-tyrosyl-[protein] + phosphate</text>
        <dbReference type="Rhea" id="RHEA:10684"/>
        <dbReference type="Rhea" id="RHEA-COMP:10136"/>
        <dbReference type="Rhea" id="RHEA-COMP:20101"/>
        <dbReference type="ChEBI" id="CHEBI:15377"/>
        <dbReference type="ChEBI" id="CHEBI:43474"/>
        <dbReference type="ChEBI" id="CHEBI:46858"/>
        <dbReference type="ChEBI" id="CHEBI:61978"/>
        <dbReference type="EC" id="3.1.3.48"/>
    </reaction>
</comment>
<dbReference type="SUPFAM" id="SSF89550">
    <property type="entry name" value="PHP domain-like"/>
    <property type="match status" value="1"/>
</dbReference>
<sequence>MIDIHCHILPGVDDGAENVTETLDMCRLAIADGITTIVATPHQQDGVYNTSCTSIEEQLDVVKGALRDEKLALELLPGADVHIDVHTSRKIQQGEIMTINGTGRYFLLEFPAHSIPPNIDKIIFDLMLKNIIPILTHPERIDEVQENPSRVYDLVSMGVLSQITAMSITGGFGRRAQKCAKTLLKHNLAHIIATDAHSTKSRPPILSEAVKVAGQIVGTNQALEMVTTIPQQIVHGKAIAGLSAPIPIKRRFWGMF</sequence>
<dbReference type="Proteomes" id="UP000230821">
    <property type="component" value="Unassembled WGS sequence"/>
</dbReference>
<dbReference type="PANTHER" id="PTHR39181">
    <property type="entry name" value="TYROSINE-PROTEIN PHOSPHATASE YWQE"/>
    <property type="match status" value="1"/>
</dbReference>
<dbReference type="PIRSF" id="PIRSF016557">
    <property type="entry name" value="Caps_synth_CpsB"/>
    <property type="match status" value="1"/>
</dbReference>
<evidence type="ECO:0000256" key="1">
    <source>
        <dbReference type="ARBA" id="ARBA00005750"/>
    </source>
</evidence>
<protein>
    <recommendedName>
        <fullName evidence="2">protein-tyrosine-phosphatase</fullName>
        <ecNumber evidence="2">3.1.3.48</ecNumber>
    </recommendedName>
</protein>
<organism evidence="5 6">
    <name type="scientific">candidate division KSB3 bacterium</name>
    <dbReference type="NCBI Taxonomy" id="2044937"/>
    <lineage>
        <taxon>Bacteria</taxon>
        <taxon>candidate division KSB3</taxon>
    </lineage>
</organism>
<evidence type="ECO:0000256" key="2">
    <source>
        <dbReference type="ARBA" id="ARBA00013064"/>
    </source>
</evidence>
<dbReference type="InterPro" id="IPR016195">
    <property type="entry name" value="Pol/histidinol_Pase-like"/>
</dbReference>
<dbReference type="Gene3D" id="3.20.20.140">
    <property type="entry name" value="Metal-dependent hydrolases"/>
    <property type="match status" value="1"/>
</dbReference>
<dbReference type="GO" id="GO:0004725">
    <property type="term" value="F:protein tyrosine phosphatase activity"/>
    <property type="evidence" value="ECO:0007669"/>
    <property type="project" value="UniProtKB-EC"/>
</dbReference>
<dbReference type="Pfam" id="PF19567">
    <property type="entry name" value="CpsB_CapC"/>
    <property type="match status" value="1"/>
</dbReference>
<keyword evidence="3" id="KW-0378">Hydrolase</keyword>
<evidence type="ECO:0000313" key="6">
    <source>
        <dbReference type="Proteomes" id="UP000230821"/>
    </source>
</evidence>
<dbReference type="InterPro" id="IPR016667">
    <property type="entry name" value="Caps_polysacc_synth_CpsB/CapC"/>
</dbReference>
<name>A0A2G6KGD6_9BACT</name>